<accession>A0ABV3K4E9</accession>
<name>A0ABV3K4E9_STRON</name>
<dbReference type="EMBL" id="JBFAUK010000027">
    <property type="protein sequence ID" value="MEV5510024.1"/>
    <property type="molecule type" value="Genomic_DNA"/>
</dbReference>
<evidence type="ECO:0000313" key="1">
    <source>
        <dbReference type="EMBL" id="MEV5510024.1"/>
    </source>
</evidence>
<protein>
    <submittedName>
        <fullName evidence="1">Uncharacterized protein</fullName>
    </submittedName>
</protein>
<organism evidence="1 2">
    <name type="scientific">Streptomyces orinoci</name>
    <name type="common">Streptoverticillium orinoci</name>
    <dbReference type="NCBI Taxonomy" id="67339"/>
    <lineage>
        <taxon>Bacteria</taxon>
        <taxon>Bacillati</taxon>
        <taxon>Actinomycetota</taxon>
        <taxon>Actinomycetes</taxon>
        <taxon>Kitasatosporales</taxon>
        <taxon>Streptomycetaceae</taxon>
        <taxon>Streptomyces</taxon>
    </lineage>
</organism>
<gene>
    <name evidence="1" type="ORF">AB0L16_26920</name>
</gene>
<comment type="caution">
    <text evidence="1">The sequence shown here is derived from an EMBL/GenBank/DDBJ whole genome shotgun (WGS) entry which is preliminary data.</text>
</comment>
<reference evidence="1 2" key="1">
    <citation type="submission" date="2024-06" db="EMBL/GenBank/DDBJ databases">
        <title>The Natural Products Discovery Center: Release of the First 8490 Sequenced Strains for Exploring Actinobacteria Biosynthetic Diversity.</title>
        <authorList>
            <person name="Kalkreuter E."/>
            <person name="Kautsar S.A."/>
            <person name="Yang D."/>
            <person name="Bader C.D."/>
            <person name="Teijaro C.N."/>
            <person name="Fluegel L."/>
            <person name="Davis C.M."/>
            <person name="Simpson J.R."/>
            <person name="Lauterbach L."/>
            <person name="Steele A.D."/>
            <person name="Gui C."/>
            <person name="Meng S."/>
            <person name="Li G."/>
            <person name="Viehrig K."/>
            <person name="Ye F."/>
            <person name="Su P."/>
            <person name="Kiefer A.F."/>
            <person name="Nichols A."/>
            <person name="Cepeda A.J."/>
            <person name="Yan W."/>
            <person name="Fan B."/>
            <person name="Jiang Y."/>
            <person name="Adhikari A."/>
            <person name="Zheng C.-J."/>
            <person name="Schuster L."/>
            <person name="Cowan T.M."/>
            <person name="Smanski M.J."/>
            <person name="Chevrette M.G."/>
            <person name="De Carvalho L.P.S."/>
            <person name="Shen B."/>
        </authorList>
    </citation>
    <scope>NUCLEOTIDE SEQUENCE [LARGE SCALE GENOMIC DNA]</scope>
    <source>
        <strain evidence="1 2">NPDC052347</strain>
    </source>
</reference>
<proteinExistence type="predicted"/>
<evidence type="ECO:0000313" key="2">
    <source>
        <dbReference type="Proteomes" id="UP001552594"/>
    </source>
</evidence>
<keyword evidence="2" id="KW-1185">Reference proteome</keyword>
<dbReference type="RefSeq" id="WP_109284374.1">
    <property type="nucleotide sequence ID" value="NZ_JBFAUK010000027.1"/>
</dbReference>
<dbReference type="Proteomes" id="UP001552594">
    <property type="component" value="Unassembled WGS sequence"/>
</dbReference>
<sequence>MAEPRIFTSPDGLKAAVGEKFGPGDWLPVDQDEVQLTQVVTVEREGGDKPVCVAESLSRYLW</sequence>